<sequence length="161" mass="17802">MVSISPLNYTSVHKSLKAAKDNLPYDIDDVSSQLGMSTWTKEYKSGSPNRMKENLPIGIDGSSSSSLLLHQTASSLPPNPFDLEEKENLLKAVILAHSDNSQFRLINVKKPCQGPIDEEQLKPSSQHRVHITLHAVVVSLRKHPSNYHSTTSPTLGFFVVN</sequence>
<reference evidence="2 3" key="2">
    <citation type="submission" date="2023-11" db="UniProtKB">
        <authorList>
            <consortium name="WormBaseParasite"/>
        </authorList>
    </citation>
    <scope>IDENTIFICATION</scope>
</reference>
<organism evidence="1 2">
    <name type="scientific">Trichobilharzia regenti</name>
    <name type="common">Nasal bird schistosome</name>
    <dbReference type="NCBI Taxonomy" id="157069"/>
    <lineage>
        <taxon>Eukaryota</taxon>
        <taxon>Metazoa</taxon>
        <taxon>Spiralia</taxon>
        <taxon>Lophotrochozoa</taxon>
        <taxon>Platyhelminthes</taxon>
        <taxon>Trematoda</taxon>
        <taxon>Digenea</taxon>
        <taxon>Strigeidida</taxon>
        <taxon>Schistosomatoidea</taxon>
        <taxon>Schistosomatidae</taxon>
        <taxon>Trichobilharzia</taxon>
    </lineage>
</organism>
<dbReference type="Proteomes" id="UP000050795">
    <property type="component" value="Unassembled WGS sequence"/>
</dbReference>
<accession>A0AA85K892</accession>
<reference evidence="1" key="1">
    <citation type="submission" date="2022-06" db="EMBL/GenBank/DDBJ databases">
        <authorList>
            <person name="Berger JAMES D."/>
            <person name="Berger JAMES D."/>
        </authorList>
    </citation>
    <scope>NUCLEOTIDE SEQUENCE [LARGE SCALE GENOMIC DNA]</scope>
</reference>
<dbReference type="WBParaSite" id="TREG1_68460.1">
    <property type="protein sequence ID" value="TREG1_68460.1"/>
    <property type="gene ID" value="TREG1_68460"/>
</dbReference>
<protein>
    <submittedName>
        <fullName evidence="2 3">Uncharacterized protein</fullName>
    </submittedName>
</protein>
<proteinExistence type="predicted"/>
<keyword evidence="1" id="KW-1185">Reference proteome</keyword>
<dbReference type="WBParaSite" id="TREG1_68450.1">
    <property type="protein sequence ID" value="TREG1_68450.1"/>
    <property type="gene ID" value="TREG1_68450"/>
</dbReference>
<name>A0AA85K892_TRIRE</name>
<evidence type="ECO:0000313" key="1">
    <source>
        <dbReference type="Proteomes" id="UP000050795"/>
    </source>
</evidence>
<evidence type="ECO:0000313" key="3">
    <source>
        <dbReference type="WBParaSite" id="TREG1_68460.1"/>
    </source>
</evidence>
<evidence type="ECO:0000313" key="2">
    <source>
        <dbReference type="WBParaSite" id="TREG1_68450.1"/>
    </source>
</evidence>
<dbReference type="AlphaFoldDB" id="A0AA85K892"/>